<reference evidence="1" key="1">
    <citation type="submission" date="2021-06" db="EMBL/GenBank/DDBJ databases">
        <authorList>
            <person name="Kallberg Y."/>
            <person name="Tangrot J."/>
            <person name="Rosling A."/>
        </authorList>
    </citation>
    <scope>NUCLEOTIDE SEQUENCE</scope>
    <source>
        <strain evidence="1">MA461A</strain>
    </source>
</reference>
<evidence type="ECO:0000313" key="2">
    <source>
        <dbReference type="Proteomes" id="UP000789920"/>
    </source>
</evidence>
<gene>
    <name evidence="1" type="ORF">RPERSI_LOCUS30906</name>
</gene>
<dbReference type="EMBL" id="CAJVQC010122505">
    <property type="protein sequence ID" value="CAG8839066.1"/>
    <property type="molecule type" value="Genomic_DNA"/>
</dbReference>
<accession>A0ACA9SHW2</accession>
<protein>
    <submittedName>
        <fullName evidence="1">227_t:CDS:1</fullName>
    </submittedName>
</protein>
<sequence length="146" mass="17315">ISTLYNVVSEFDKHNIPLETIWNDLDYMEGCKDFTWNPINYPRVEVAEFVNKLHENNQHYVVIVDPGIKIENGYWAYEEGVKRGIFIKNAKGENIVGQVWPGLTYYPDWFNKDTERYWGDAIEKWLYNVDIDGLWIDMNEPASWCK</sequence>
<evidence type="ECO:0000313" key="1">
    <source>
        <dbReference type="EMBL" id="CAG8839066.1"/>
    </source>
</evidence>
<proteinExistence type="predicted"/>
<keyword evidence="2" id="KW-1185">Reference proteome</keyword>
<feature type="non-terminal residue" evidence="1">
    <location>
        <position position="146"/>
    </location>
</feature>
<organism evidence="1 2">
    <name type="scientific">Racocetra persica</name>
    <dbReference type="NCBI Taxonomy" id="160502"/>
    <lineage>
        <taxon>Eukaryota</taxon>
        <taxon>Fungi</taxon>
        <taxon>Fungi incertae sedis</taxon>
        <taxon>Mucoromycota</taxon>
        <taxon>Glomeromycotina</taxon>
        <taxon>Glomeromycetes</taxon>
        <taxon>Diversisporales</taxon>
        <taxon>Gigasporaceae</taxon>
        <taxon>Racocetra</taxon>
    </lineage>
</organism>
<comment type="caution">
    <text evidence="1">The sequence shown here is derived from an EMBL/GenBank/DDBJ whole genome shotgun (WGS) entry which is preliminary data.</text>
</comment>
<name>A0ACA9SHW2_9GLOM</name>
<dbReference type="Proteomes" id="UP000789920">
    <property type="component" value="Unassembled WGS sequence"/>
</dbReference>
<feature type="non-terminal residue" evidence="1">
    <location>
        <position position="1"/>
    </location>
</feature>